<keyword evidence="2" id="KW-1185">Reference proteome</keyword>
<dbReference type="AlphaFoldDB" id="A0A366IF44"/>
<gene>
    <name evidence="1" type="ORF">DES36_10153</name>
</gene>
<dbReference type="EMBL" id="QNRX01000001">
    <property type="protein sequence ID" value="RBP70002.1"/>
    <property type="molecule type" value="Genomic_DNA"/>
</dbReference>
<accession>A0A366IF44</accession>
<evidence type="ECO:0000313" key="2">
    <source>
        <dbReference type="Proteomes" id="UP000253490"/>
    </source>
</evidence>
<protein>
    <submittedName>
        <fullName evidence="1">Uncharacterized protein</fullName>
    </submittedName>
</protein>
<comment type="caution">
    <text evidence="1">The sequence shown here is derived from an EMBL/GenBank/DDBJ whole genome shotgun (WGS) entry which is preliminary data.</text>
</comment>
<evidence type="ECO:0000313" key="1">
    <source>
        <dbReference type="EMBL" id="RBP70002.1"/>
    </source>
</evidence>
<proteinExistence type="predicted"/>
<sequence>MTTNLLSCNWQIHNIQMTYEDYKEQVADYFIDKDAFNAHIKHDDLNPIILEDVTKNDAALIEKYKTKNIFNYDLLNIQISKVYGEATSSSKYCYIHMIVSPHIPLQKENGVAYTGTGYTFKEERNIMILWTKENNNWKISDFQGNAYLLDLKDKLSKEFISRYTTYNNTPVEYIHTFELINE</sequence>
<reference evidence="1 2" key="1">
    <citation type="submission" date="2018-06" db="EMBL/GenBank/DDBJ databases">
        <title>Genomic Encyclopedia of Type Strains, Phase IV (KMG-IV): sequencing the most valuable type-strain genomes for metagenomic binning, comparative biology and taxonomic classification.</title>
        <authorList>
            <person name="Goeker M."/>
        </authorList>
    </citation>
    <scope>NUCLEOTIDE SEQUENCE [LARGE SCALE GENOMIC DNA]</scope>
    <source>
        <strain evidence="1 2">DSM 22112</strain>
    </source>
</reference>
<dbReference type="Proteomes" id="UP000253490">
    <property type="component" value="Unassembled WGS sequence"/>
</dbReference>
<name>A0A366IF44_9FIRM</name>
<organism evidence="1 2">
    <name type="scientific">Alkalibaculum bacchi</name>
    <dbReference type="NCBI Taxonomy" id="645887"/>
    <lineage>
        <taxon>Bacteria</taxon>
        <taxon>Bacillati</taxon>
        <taxon>Bacillota</taxon>
        <taxon>Clostridia</taxon>
        <taxon>Eubacteriales</taxon>
        <taxon>Eubacteriaceae</taxon>
        <taxon>Alkalibaculum</taxon>
    </lineage>
</organism>